<keyword evidence="2 8" id="KW-0489">Methyltransferase</keyword>
<keyword evidence="5" id="KW-0479">Metal-binding</keyword>
<organism evidence="10 11">
    <name type="scientific">Galdieria yellowstonensis</name>
    <dbReference type="NCBI Taxonomy" id="3028027"/>
    <lineage>
        <taxon>Eukaryota</taxon>
        <taxon>Rhodophyta</taxon>
        <taxon>Bangiophyceae</taxon>
        <taxon>Galdieriales</taxon>
        <taxon>Galdieriaceae</taxon>
        <taxon>Galdieria</taxon>
    </lineage>
</organism>
<keyword evidence="7" id="KW-0862">Zinc</keyword>
<reference evidence="10 11" key="1">
    <citation type="submission" date="2022-07" db="EMBL/GenBank/DDBJ databases">
        <title>Genome-wide signatures of adaptation to extreme environments.</title>
        <authorList>
            <person name="Cho C.H."/>
            <person name="Yoon H.S."/>
        </authorList>
    </citation>
    <scope>NUCLEOTIDE SEQUENCE [LARGE SCALE GENOMIC DNA]</scope>
    <source>
        <strain evidence="10 11">108.79 E11</strain>
    </source>
</reference>
<feature type="compositionally biased region" description="Low complexity" evidence="9">
    <location>
        <begin position="1"/>
        <end position="22"/>
    </location>
</feature>
<evidence type="ECO:0000256" key="4">
    <source>
        <dbReference type="ARBA" id="ARBA00022691"/>
    </source>
</evidence>
<gene>
    <name evidence="10" type="ORF">GAYE_SCF40G5438</name>
</gene>
<dbReference type="InterPro" id="IPR019786">
    <property type="entry name" value="Zinc_finger_PHD-type_CS"/>
</dbReference>
<keyword evidence="6" id="KW-0863">Zinc-finger</keyword>
<dbReference type="AlphaFoldDB" id="A0AAV9IJM0"/>
<feature type="region of interest" description="Disordered" evidence="9">
    <location>
        <begin position="1"/>
        <end position="30"/>
    </location>
</feature>
<dbReference type="InterPro" id="IPR029063">
    <property type="entry name" value="SAM-dependent_MTases_sf"/>
</dbReference>
<sequence length="501" mass="56858">MSSTSCSTSATTTCISTASPTSDASWNQSLDNNNNSAQRRLVTDSSSIRAIRQVGSDGSYYECDSCALPLRGGWKKYWKDTSSLDNSSTSDYLGDTLVCCENCPVTLHFACVCPPWKPTDDRVWLCAVCQSQNDNCGIQQQHSPATTIQTPLVNLQYQISSSKWIQTTCKSALRQLFSQLVMQCSNRNTTEFTLEWIVFSAFDGIAAARLALQRLQGTFRQSSRFHVRYYASEIDVHAMQVSHTRFPDIISLGDIRQVSFRDIPEGVDLMIGGSPCQSLSRLGRQQGIFSGASRLFFEFVRLWKQWKPRYFLFENVASMNAQDKQIITNAFGGVEPILVDAAKFSAGIRYRYYWTNIPDAKERLAQVKSDGCYLQDILVDHARAQYPKAYTITTNNYAPRAFDNRFNTVWYPHDDGGQERKRGLYIVEAERILGFPDHYTDAVECSTESQKFRTRWKLLGNSFCVFVMEAFCSLVLDSMITRMEEEDTCVISYNKTKDKLH</sequence>
<dbReference type="PROSITE" id="PS01359">
    <property type="entry name" value="ZF_PHD_1"/>
    <property type="match status" value="1"/>
</dbReference>
<evidence type="ECO:0000256" key="9">
    <source>
        <dbReference type="SAM" id="MobiDB-lite"/>
    </source>
</evidence>
<feature type="active site" evidence="8">
    <location>
        <position position="276"/>
    </location>
</feature>
<dbReference type="InterPro" id="IPR001525">
    <property type="entry name" value="C5_MeTfrase"/>
</dbReference>
<dbReference type="EC" id="2.1.1.37" evidence="1"/>
<dbReference type="Gene3D" id="3.40.50.150">
    <property type="entry name" value="Vaccinia Virus protein VP39"/>
    <property type="match status" value="1"/>
</dbReference>
<evidence type="ECO:0000256" key="5">
    <source>
        <dbReference type="ARBA" id="ARBA00022723"/>
    </source>
</evidence>
<dbReference type="Pfam" id="PF00145">
    <property type="entry name" value="DNA_methylase"/>
    <property type="match status" value="1"/>
</dbReference>
<evidence type="ECO:0000256" key="2">
    <source>
        <dbReference type="ARBA" id="ARBA00022603"/>
    </source>
</evidence>
<dbReference type="PANTHER" id="PTHR23068:SF25">
    <property type="entry name" value="DNA (CYTOSINE-5)-METHYLTRANSFERASE DRM2"/>
    <property type="match status" value="1"/>
</dbReference>
<accession>A0AAV9IJM0</accession>
<dbReference type="Gene3D" id="3.30.40.10">
    <property type="entry name" value="Zinc/RING finger domain, C3HC4 (zinc finger)"/>
    <property type="match status" value="1"/>
</dbReference>
<dbReference type="Proteomes" id="UP001300502">
    <property type="component" value="Unassembled WGS sequence"/>
</dbReference>
<dbReference type="InterPro" id="IPR011011">
    <property type="entry name" value="Znf_FYVE_PHD"/>
</dbReference>
<comment type="caution">
    <text evidence="10">The sequence shown here is derived from an EMBL/GenBank/DDBJ whole genome shotgun (WGS) entry which is preliminary data.</text>
</comment>
<comment type="similarity">
    <text evidence="8">Belongs to the class I-like SAM-binding methyltransferase superfamily. C5-methyltransferase family.</text>
</comment>
<evidence type="ECO:0000256" key="1">
    <source>
        <dbReference type="ARBA" id="ARBA00011975"/>
    </source>
</evidence>
<dbReference type="EMBL" id="JANCYU010000052">
    <property type="protein sequence ID" value="KAK4527516.1"/>
    <property type="molecule type" value="Genomic_DNA"/>
</dbReference>
<dbReference type="GO" id="GO:0003886">
    <property type="term" value="F:DNA (cytosine-5-)-methyltransferase activity"/>
    <property type="evidence" value="ECO:0007669"/>
    <property type="project" value="UniProtKB-EC"/>
</dbReference>
<dbReference type="PROSITE" id="PS51679">
    <property type="entry name" value="SAM_MT_C5"/>
    <property type="match status" value="1"/>
</dbReference>
<dbReference type="GO" id="GO:0005634">
    <property type="term" value="C:nucleus"/>
    <property type="evidence" value="ECO:0007669"/>
    <property type="project" value="TreeGrafter"/>
</dbReference>
<dbReference type="SUPFAM" id="SSF53335">
    <property type="entry name" value="S-adenosyl-L-methionine-dependent methyltransferases"/>
    <property type="match status" value="1"/>
</dbReference>
<evidence type="ECO:0000256" key="8">
    <source>
        <dbReference type="PROSITE-ProRule" id="PRU01016"/>
    </source>
</evidence>
<keyword evidence="3 8" id="KW-0808">Transferase</keyword>
<evidence type="ECO:0000313" key="10">
    <source>
        <dbReference type="EMBL" id="KAK4527516.1"/>
    </source>
</evidence>
<evidence type="ECO:0000313" key="11">
    <source>
        <dbReference type="Proteomes" id="UP001300502"/>
    </source>
</evidence>
<keyword evidence="11" id="KW-1185">Reference proteome</keyword>
<evidence type="ECO:0000256" key="3">
    <source>
        <dbReference type="ARBA" id="ARBA00022679"/>
    </source>
</evidence>
<dbReference type="PANTHER" id="PTHR23068">
    <property type="entry name" value="DNA CYTOSINE-5- -METHYLTRANSFERASE 3-RELATED"/>
    <property type="match status" value="1"/>
</dbReference>
<dbReference type="GO" id="GO:0008270">
    <property type="term" value="F:zinc ion binding"/>
    <property type="evidence" value="ECO:0007669"/>
    <property type="project" value="UniProtKB-KW"/>
</dbReference>
<proteinExistence type="inferred from homology"/>
<keyword evidence="4 8" id="KW-0949">S-adenosyl-L-methionine</keyword>
<evidence type="ECO:0000256" key="7">
    <source>
        <dbReference type="ARBA" id="ARBA00022833"/>
    </source>
</evidence>
<name>A0AAV9IJM0_9RHOD</name>
<dbReference type="SUPFAM" id="SSF57903">
    <property type="entry name" value="FYVE/PHD zinc finger"/>
    <property type="match status" value="1"/>
</dbReference>
<evidence type="ECO:0000256" key="6">
    <source>
        <dbReference type="ARBA" id="ARBA00022771"/>
    </source>
</evidence>
<dbReference type="InterPro" id="IPR050390">
    <property type="entry name" value="C5-Methyltransferase"/>
</dbReference>
<protein>
    <recommendedName>
        <fullName evidence="1">DNA (cytosine-5-)-methyltransferase</fullName>
        <ecNumber evidence="1">2.1.1.37</ecNumber>
    </recommendedName>
</protein>
<dbReference type="GO" id="GO:0032259">
    <property type="term" value="P:methylation"/>
    <property type="evidence" value="ECO:0007669"/>
    <property type="project" value="UniProtKB-KW"/>
</dbReference>
<dbReference type="InterPro" id="IPR013083">
    <property type="entry name" value="Znf_RING/FYVE/PHD"/>
</dbReference>